<feature type="compositionally biased region" description="Basic and acidic residues" evidence="1">
    <location>
        <begin position="28"/>
        <end position="47"/>
    </location>
</feature>
<accession>A0A0N4ZUX1</accession>
<evidence type="ECO:0000256" key="1">
    <source>
        <dbReference type="SAM" id="MobiDB-lite"/>
    </source>
</evidence>
<dbReference type="Proteomes" id="UP000038045">
    <property type="component" value="Unplaced"/>
</dbReference>
<evidence type="ECO:0000313" key="2">
    <source>
        <dbReference type="Proteomes" id="UP000038045"/>
    </source>
</evidence>
<sequence length="203" mass="23011">MSSISRDTKKFTETCITKAPSNAPTFDNMHKGEAKGQKEAVGEHKIDASKKEITEITARRDISRSLKSQKKETKDSKNKITAQTEISKKKNTFIDPLKNKKALKETSKKEVINKKDDLVCKKQENGEDKSSKENMPIEKTQSQSVNEEEDSQLLYENRVKLAKQDFDFDKDLKDNVIDKGKFSILPGIDVWACDSISNNVPNK</sequence>
<feature type="compositionally biased region" description="Basic and acidic residues" evidence="1">
    <location>
        <begin position="114"/>
        <end position="136"/>
    </location>
</feature>
<feature type="region of interest" description="Disordered" evidence="1">
    <location>
        <begin position="59"/>
        <end position="91"/>
    </location>
</feature>
<dbReference type="WBParaSite" id="PTRK_0001238300.1">
    <property type="protein sequence ID" value="PTRK_0001238300.1"/>
    <property type="gene ID" value="PTRK_0001238300"/>
</dbReference>
<dbReference type="AlphaFoldDB" id="A0A0N4ZUX1"/>
<feature type="region of interest" description="Disordered" evidence="1">
    <location>
        <begin position="1"/>
        <end position="47"/>
    </location>
</feature>
<feature type="compositionally biased region" description="Basic and acidic residues" evidence="1">
    <location>
        <begin position="59"/>
        <end position="78"/>
    </location>
</feature>
<protein>
    <submittedName>
        <fullName evidence="3">Uncharacterized protein</fullName>
    </submittedName>
</protein>
<feature type="compositionally biased region" description="Basic and acidic residues" evidence="1">
    <location>
        <begin position="1"/>
        <end position="12"/>
    </location>
</feature>
<proteinExistence type="predicted"/>
<keyword evidence="2" id="KW-1185">Reference proteome</keyword>
<feature type="region of interest" description="Disordered" evidence="1">
    <location>
        <begin position="114"/>
        <end position="151"/>
    </location>
</feature>
<name>A0A0N4ZUX1_PARTI</name>
<evidence type="ECO:0000313" key="3">
    <source>
        <dbReference type="WBParaSite" id="PTRK_0001238300.1"/>
    </source>
</evidence>
<reference evidence="3" key="1">
    <citation type="submission" date="2017-02" db="UniProtKB">
        <authorList>
            <consortium name="WormBaseParasite"/>
        </authorList>
    </citation>
    <scope>IDENTIFICATION</scope>
</reference>
<organism evidence="2 3">
    <name type="scientific">Parastrongyloides trichosuri</name>
    <name type="common">Possum-specific nematode worm</name>
    <dbReference type="NCBI Taxonomy" id="131310"/>
    <lineage>
        <taxon>Eukaryota</taxon>
        <taxon>Metazoa</taxon>
        <taxon>Ecdysozoa</taxon>
        <taxon>Nematoda</taxon>
        <taxon>Chromadorea</taxon>
        <taxon>Rhabditida</taxon>
        <taxon>Tylenchina</taxon>
        <taxon>Panagrolaimomorpha</taxon>
        <taxon>Strongyloidoidea</taxon>
        <taxon>Strongyloididae</taxon>
        <taxon>Parastrongyloides</taxon>
    </lineage>
</organism>